<accession>A0A0R1RSM5</accession>
<dbReference type="eggNOG" id="COG4910">
    <property type="taxonomic scope" value="Bacteria"/>
</dbReference>
<dbReference type="Proteomes" id="UP000051999">
    <property type="component" value="Unassembled WGS sequence"/>
</dbReference>
<dbReference type="SUPFAM" id="SSF47148">
    <property type="entry name" value="Diol dehydratase, gamma subunit"/>
    <property type="match status" value="1"/>
</dbReference>
<dbReference type="Pfam" id="PF02287">
    <property type="entry name" value="Dehydratase_SU"/>
    <property type="match status" value="1"/>
</dbReference>
<comment type="caution">
    <text evidence="2">The sequence shown here is derived from an EMBL/GenBank/DDBJ whole genome shotgun (WGS) entry which is preliminary data.</text>
</comment>
<dbReference type="Gene3D" id="1.10.1510.20">
    <property type="entry name" value="Propanediol/glycerol dehydratase, small subunit"/>
    <property type="match status" value="1"/>
</dbReference>
<feature type="compositionally biased region" description="Low complexity" evidence="1">
    <location>
        <begin position="28"/>
        <end position="39"/>
    </location>
</feature>
<dbReference type="NCBIfam" id="NF011972">
    <property type="entry name" value="PRK15443.1-3"/>
    <property type="match status" value="1"/>
</dbReference>
<dbReference type="InterPro" id="IPR036091">
    <property type="entry name" value="Prodiol/glycerol_DeHase__sf_su"/>
</dbReference>
<feature type="compositionally biased region" description="Basic and acidic residues" evidence="1">
    <location>
        <begin position="42"/>
        <end position="57"/>
    </location>
</feature>
<keyword evidence="3" id="KW-1185">Reference proteome</keyword>
<dbReference type="InterPro" id="IPR003207">
    <property type="entry name" value="Ppandiol/glycerol_DeHydtase_su"/>
</dbReference>
<evidence type="ECO:0000313" key="3">
    <source>
        <dbReference type="Proteomes" id="UP000051999"/>
    </source>
</evidence>
<dbReference type="OrthoDB" id="3732589at2"/>
<organism evidence="2 3">
    <name type="scientific">Furfurilactobacillus rossiae DSM 15814</name>
    <dbReference type="NCBI Taxonomy" id="1114972"/>
    <lineage>
        <taxon>Bacteria</taxon>
        <taxon>Bacillati</taxon>
        <taxon>Bacillota</taxon>
        <taxon>Bacilli</taxon>
        <taxon>Lactobacillales</taxon>
        <taxon>Lactobacillaceae</taxon>
        <taxon>Furfurilactobacillus</taxon>
    </lineage>
</organism>
<proteinExistence type="predicted"/>
<evidence type="ECO:0000313" key="2">
    <source>
        <dbReference type="EMBL" id="KRL56136.1"/>
    </source>
</evidence>
<dbReference type="EMBL" id="AZFF01000005">
    <property type="protein sequence ID" value="KRL56136.1"/>
    <property type="molecule type" value="Genomic_DNA"/>
</dbReference>
<evidence type="ECO:0000256" key="1">
    <source>
        <dbReference type="SAM" id="MobiDB-lite"/>
    </source>
</evidence>
<dbReference type="PATRIC" id="fig|1114972.6.peg.2227"/>
<name>A0A0R1RSM5_9LACO</name>
<feature type="region of interest" description="Disordered" evidence="1">
    <location>
        <begin position="1"/>
        <end position="65"/>
    </location>
</feature>
<sequence length="178" mass="19843">MSEMEDLVAKVMADMKDSDTKSKPAENQTSTQSTASTSTGKELGRDDYPLFRKHPDMIKSPTGKSVSDITLDNVINDKITPDDLRITPATLKAQGEIAKSAGRAAIKSNFDRAAELTAIPDKRLLEMYGSLRPYRSTEQELLDMADELENKYNAKITADWVREAAKNYKIRKKLKGDN</sequence>
<reference evidence="2 3" key="1">
    <citation type="journal article" date="2015" name="Genome Announc.">
        <title>Expanding the biotechnology potential of lactobacilli through comparative genomics of 213 strains and associated genera.</title>
        <authorList>
            <person name="Sun Z."/>
            <person name="Harris H.M."/>
            <person name="McCann A."/>
            <person name="Guo C."/>
            <person name="Argimon S."/>
            <person name="Zhang W."/>
            <person name="Yang X."/>
            <person name="Jeffery I.B."/>
            <person name="Cooney J.C."/>
            <person name="Kagawa T.F."/>
            <person name="Liu W."/>
            <person name="Song Y."/>
            <person name="Salvetti E."/>
            <person name="Wrobel A."/>
            <person name="Rasinkangas P."/>
            <person name="Parkhill J."/>
            <person name="Rea M.C."/>
            <person name="O'Sullivan O."/>
            <person name="Ritari J."/>
            <person name="Douillard F.P."/>
            <person name="Paul Ross R."/>
            <person name="Yang R."/>
            <person name="Briner A.E."/>
            <person name="Felis G.E."/>
            <person name="de Vos W.M."/>
            <person name="Barrangou R."/>
            <person name="Klaenhammer T.R."/>
            <person name="Caufield P.W."/>
            <person name="Cui Y."/>
            <person name="Zhang H."/>
            <person name="O'Toole P.W."/>
        </authorList>
    </citation>
    <scope>NUCLEOTIDE SEQUENCE [LARGE SCALE GENOMIC DNA]</scope>
    <source>
        <strain evidence="2 3">DSM 15814</strain>
    </source>
</reference>
<gene>
    <name evidence="2" type="ORF">FD35_GL002176</name>
</gene>
<protein>
    <submittedName>
        <fullName evidence="2">Propanediol dehydratase small subunit</fullName>
    </submittedName>
</protein>
<dbReference type="RefSeq" id="WP_017262916.1">
    <property type="nucleotide sequence ID" value="NZ_AUAW01000006.1"/>
</dbReference>
<dbReference type="PIRSF" id="PIRSF018505">
    <property type="entry name" value="Prpndl_dhdrts_sm"/>
    <property type="match status" value="1"/>
</dbReference>
<dbReference type="AlphaFoldDB" id="A0A0R1RSM5"/>
<feature type="compositionally biased region" description="Basic and acidic residues" evidence="1">
    <location>
        <begin position="13"/>
        <end position="24"/>
    </location>
</feature>
<dbReference type="STRING" id="1114972.FD35_GL002176"/>